<reference evidence="2 3" key="1">
    <citation type="submission" date="2017-06" db="EMBL/GenBank/DDBJ databases">
        <authorList>
            <person name="Kim H.J."/>
            <person name="Triplett B.A."/>
        </authorList>
    </citation>
    <scope>NUCLEOTIDE SEQUENCE [LARGE SCALE GENOMIC DNA]</scope>
    <source>
        <strain evidence="2 3">CGMCC 4.2132</strain>
    </source>
</reference>
<proteinExistence type="predicted"/>
<evidence type="ECO:0000313" key="2">
    <source>
        <dbReference type="EMBL" id="SNS04034.1"/>
    </source>
</evidence>
<gene>
    <name evidence="2" type="ORF">SAMN05216276_100326</name>
</gene>
<evidence type="ECO:0000256" key="1">
    <source>
        <dbReference type="SAM" id="SignalP"/>
    </source>
</evidence>
<dbReference type="Proteomes" id="UP000198282">
    <property type="component" value="Unassembled WGS sequence"/>
</dbReference>
<dbReference type="AlphaFoldDB" id="A0A239BA08"/>
<feature type="signal peptide" evidence="1">
    <location>
        <begin position="1"/>
        <end position="21"/>
    </location>
</feature>
<dbReference type="EMBL" id="FZOD01000003">
    <property type="protein sequence ID" value="SNS04034.1"/>
    <property type="molecule type" value="Genomic_DNA"/>
</dbReference>
<name>A0A239BA08_9ACTN</name>
<evidence type="ECO:0008006" key="4">
    <source>
        <dbReference type="Google" id="ProtNLM"/>
    </source>
</evidence>
<protein>
    <recommendedName>
        <fullName evidence="4">Nuclear transport factor 2 family protein</fullName>
    </recommendedName>
</protein>
<evidence type="ECO:0000313" key="3">
    <source>
        <dbReference type="Proteomes" id="UP000198282"/>
    </source>
</evidence>
<keyword evidence="3" id="KW-1185">Reference proteome</keyword>
<sequence>MRSIRLLFALTLVISPVGLVAGCGTCGEDVEVQRVAPSPEGASPVEVVRAYFQALAAHDKETGQLMWDHRSPQYEAEFGGVASPFANWTSLTDVKIGQPEPETCGDVERCVRVKVNYTFEQCEFYTGDDGAYGERFFLDRIDGRWLINGHGQG</sequence>
<dbReference type="PROSITE" id="PS51257">
    <property type="entry name" value="PROKAR_LIPOPROTEIN"/>
    <property type="match status" value="1"/>
</dbReference>
<organism evidence="2 3">
    <name type="scientific">Streptosporangium subroseum</name>
    <dbReference type="NCBI Taxonomy" id="106412"/>
    <lineage>
        <taxon>Bacteria</taxon>
        <taxon>Bacillati</taxon>
        <taxon>Actinomycetota</taxon>
        <taxon>Actinomycetes</taxon>
        <taxon>Streptosporangiales</taxon>
        <taxon>Streptosporangiaceae</taxon>
        <taxon>Streptosporangium</taxon>
    </lineage>
</organism>
<keyword evidence="1" id="KW-0732">Signal</keyword>
<dbReference type="RefSeq" id="WP_089205755.1">
    <property type="nucleotide sequence ID" value="NZ_FZOD01000003.1"/>
</dbReference>
<accession>A0A239BA08</accession>
<feature type="chain" id="PRO_5012828152" description="Nuclear transport factor 2 family protein" evidence="1">
    <location>
        <begin position="22"/>
        <end position="153"/>
    </location>
</feature>